<dbReference type="EMBL" id="MN079298">
    <property type="protein sequence ID" value="QEA07620.1"/>
    <property type="molecule type" value="Genomic_DNA"/>
</dbReference>
<dbReference type="InterPro" id="IPR013560">
    <property type="entry name" value="DUF1722"/>
</dbReference>
<dbReference type="AlphaFoldDB" id="A0A5B8RFI7"/>
<name>A0A5B8RFI7_9ZZZZ</name>
<dbReference type="Pfam" id="PF08349">
    <property type="entry name" value="DUF1722"/>
    <property type="match status" value="1"/>
</dbReference>
<evidence type="ECO:0000259" key="1">
    <source>
        <dbReference type="Pfam" id="PF08349"/>
    </source>
</evidence>
<proteinExistence type="predicted"/>
<dbReference type="PANTHER" id="PTHR30087:SF0">
    <property type="entry name" value="INNER MEMBRANE PROTEIN"/>
    <property type="match status" value="1"/>
</dbReference>
<evidence type="ECO:0000313" key="2">
    <source>
        <dbReference type="EMBL" id="QEA07620.1"/>
    </source>
</evidence>
<organism evidence="2">
    <name type="scientific">uncultured organism</name>
    <dbReference type="NCBI Taxonomy" id="155900"/>
    <lineage>
        <taxon>unclassified sequences</taxon>
        <taxon>environmental samples</taxon>
    </lineage>
</organism>
<gene>
    <name evidence="2" type="ORF">KBTEX_03979</name>
</gene>
<sequence>MSTASTAQATSTSPPDTEAAPIRVGVSACLLGEQVRFDSGHKRDRFVADVLADYFELIPVCPEVAIGLGTPRPPIRLVGDPDSPRAVGTRDAGKDVTTDLADYGRTMARRLEGISGYILKSKSPSCGMERVKVYTDTGHPAGSGTGIYAAEIMRANPMLPVEEEGRLNDPVLRENFIGRLYAYHRWQCLMAEGITPEALVDFHTRHKLILMSHSPEHLRELGRLVARAGSEPVEPLAEAYGEAFMATLRHRATRRRHTNVLQHLMGYLKGHLDGDDKAELLELIEDYRIGRVPLIVPVTLIKHHFRRHPEPYIDRQLYLHWQPAGLSLWNHI</sequence>
<dbReference type="PANTHER" id="PTHR30087">
    <property type="entry name" value="INNER MEMBRANE PROTEIN"/>
    <property type="match status" value="1"/>
</dbReference>
<feature type="domain" description="DUF1722" evidence="1">
    <location>
        <begin position="207"/>
        <end position="323"/>
    </location>
</feature>
<dbReference type="PIRSF" id="PIRSF037004">
    <property type="entry name" value="UCP037004"/>
    <property type="match status" value="1"/>
</dbReference>
<dbReference type="Pfam" id="PF04463">
    <property type="entry name" value="2-thiour_desulf"/>
    <property type="match status" value="1"/>
</dbReference>
<protein>
    <recommendedName>
        <fullName evidence="1">DUF1722 domain-containing protein</fullName>
    </recommendedName>
</protein>
<dbReference type="InterPro" id="IPR007553">
    <property type="entry name" value="2-thiour_desulf"/>
</dbReference>
<dbReference type="InterPro" id="IPR017087">
    <property type="entry name" value="UCP037004"/>
</dbReference>
<reference evidence="2" key="1">
    <citation type="submission" date="2019-06" db="EMBL/GenBank/DDBJ databases">
        <authorList>
            <person name="Murdoch R.W."/>
            <person name="Fathepure B."/>
        </authorList>
    </citation>
    <scope>NUCLEOTIDE SEQUENCE</scope>
</reference>
<accession>A0A5B8RFI7</accession>